<dbReference type="KEGG" id="cdes:C0J27_00860"/>
<sequence length="393" mass="45722">MKNKSVVVVCIYFFVFITMTYCMNASLQSDNCKFQDSRSLHTTLHEEKTLSLEEQIVEYSDEAFQSFVTCWGYKQSEILKNNKDEHLFRDFYQQLPEDIQNTPWTQRCLEKKLEPLGSKPSSVSLQSMSSITDENISETDFTQSTDTFIQEYDVIEQQEVCNKNISCGMGLHEIQDCIKTPVVSGKKNSKKNQQLALQAEQEAQKLAKKAKEKLRQDAKNARRKAAKIAEQEKQEAEELFLKETACIVALECKIKDFDEKYMHQNKSKNKYILHTDKKIALSSAQLHVEASIENLLWTMIKDLEIEQGGYNAYDDENFLDQYNDLYSLLQQLKHFDCHINSSISLYLEMLDIKIKKGIELFDNDDDGLDYDFYYDNNKKFTIIKNLLKITKTS</sequence>
<organism evidence="2 3">
    <name type="scientific">Candidatus Chromulinivorax destructor</name>
    <dbReference type="NCBI Taxonomy" id="2066483"/>
    <lineage>
        <taxon>Bacteria</taxon>
        <taxon>Candidatus Babelota</taxon>
        <taxon>Candidatus Babeliae</taxon>
        <taxon>Candidatus Babeliales</taxon>
        <taxon>Candidatus Chromulinivoraceae</taxon>
        <taxon>Candidatus Chromulinivorax</taxon>
    </lineage>
</organism>
<accession>A0A345ZAI5</accession>
<feature type="coiled-coil region" evidence="1">
    <location>
        <begin position="192"/>
        <end position="239"/>
    </location>
</feature>
<reference evidence="2 3" key="1">
    <citation type="submission" date="2017-12" db="EMBL/GenBank/DDBJ databases">
        <title>Chromulinavorax destructans is a abundant pathogen of dominant heterotrophic picoflagllates.</title>
        <authorList>
            <person name="Deeg C.M."/>
            <person name="Zimmer M."/>
            <person name="Suttle C.A."/>
        </authorList>
    </citation>
    <scope>NUCLEOTIDE SEQUENCE [LARGE SCALE GENOMIC DNA]</scope>
    <source>
        <strain evidence="2 3">SeV1</strain>
    </source>
</reference>
<keyword evidence="3" id="KW-1185">Reference proteome</keyword>
<dbReference type="EMBL" id="CP025544">
    <property type="protein sequence ID" value="AXK60302.1"/>
    <property type="molecule type" value="Genomic_DNA"/>
</dbReference>
<keyword evidence="1" id="KW-0175">Coiled coil</keyword>
<dbReference type="AlphaFoldDB" id="A0A345ZAI5"/>
<dbReference type="RefSeq" id="WP_115585317.1">
    <property type="nucleotide sequence ID" value="NZ_CP025544.1"/>
</dbReference>
<evidence type="ECO:0000256" key="1">
    <source>
        <dbReference type="SAM" id="Coils"/>
    </source>
</evidence>
<dbReference type="OrthoDB" id="9813134at2"/>
<name>A0A345ZAI5_9BACT</name>
<dbReference type="Proteomes" id="UP000254834">
    <property type="component" value="Chromosome"/>
</dbReference>
<evidence type="ECO:0000313" key="2">
    <source>
        <dbReference type="EMBL" id="AXK60302.1"/>
    </source>
</evidence>
<proteinExistence type="predicted"/>
<gene>
    <name evidence="2" type="ORF">C0J27_00860</name>
</gene>
<evidence type="ECO:0000313" key="3">
    <source>
        <dbReference type="Proteomes" id="UP000254834"/>
    </source>
</evidence>
<protein>
    <submittedName>
        <fullName evidence="2">Uncharacterized protein</fullName>
    </submittedName>
</protein>